<dbReference type="GO" id="GO:0003700">
    <property type="term" value="F:DNA-binding transcription factor activity"/>
    <property type="evidence" value="ECO:0007669"/>
    <property type="project" value="InterPro"/>
</dbReference>
<sequence length="304" mass="34178">MNLMHLKVFKTLAETENLSKTSKLLDLSQPSINHNIYILEEHYKAKLFDRSNKKLKLTRFGEVLLHYVTDILQLIEKSEQHIQTMISEVKGHLSLGASHTIAENVIPKIMGMFNHDYPEVEIQLEVTNTQHIVDHIMEKKLDIGLIEGPVQEENIISQSFMQDELLVVLPFNHPLAVKKNLTLKELASLPFVLREKGSGTREVMESALTRAGLDLRTLKTVMELGNTQAVIGAVEAGLGATILSGLAVSKEIQLKTVKTCKISNVSIVRNFSLIYHKLHPLSSICETFLSFISSKDTLKIFKDN</sequence>
<evidence type="ECO:0000256" key="3">
    <source>
        <dbReference type="ARBA" id="ARBA00023125"/>
    </source>
</evidence>
<dbReference type="SUPFAM" id="SSF46785">
    <property type="entry name" value="Winged helix' DNA-binding domain"/>
    <property type="match status" value="1"/>
</dbReference>
<dbReference type="Pfam" id="PF03466">
    <property type="entry name" value="LysR_substrate"/>
    <property type="match status" value="1"/>
</dbReference>
<keyword evidence="7" id="KW-1185">Reference proteome</keyword>
<dbReference type="InterPro" id="IPR000847">
    <property type="entry name" value="LysR_HTH_N"/>
</dbReference>
<dbReference type="OrthoDB" id="9785745at2"/>
<dbReference type="GO" id="GO:0000976">
    <property type="term" value="F:transcription cis-regulatory region binding"/>
    <property type="evidence" value="ECO:0007669"/>
    <property type="project" value="TreeGrafter"/>
</dbReference>
<dbReference type="Gene3D" id="1.10.10.10">
    <property type="entry name" value="Winged helix-like DNA-binding domain superfamily/Winged helix DNA-binding domain"/>
    <property type="match status" value="1"/>
</dbReference>
<dbReference type="PANTHER" id="PTHR30126:SF39">
    <property type="entry name" value="HTH-TYPE TRANSCRIPTIONAL REGULATOR CYSL"/>
    <property type="match status" value="1"/>
</dbReference>
<organism evidence="6 7">
    <name type="scientific">Desulforamulus aeronauticus DSM 10349</name>
    <dbReference type="NCBI Taxonomy" id="1121421"/>
    <lineage>
        <taxon>Bacteria</taxon>
        <taxon>Bacillati</taxon>
        <taxon>Bacillota</taxon>
        <taxon>Clostridia</taxon>
        <taxon>Eubacteriales</taxon>
        <taxon>Peptococcaceae</taxon>
        <taxon>Desulforamulus</taxon>
    </lineage>
</organism>
<dbReference type="InterPro" id="IPR036390">
    <property type="entry name" value="WH_DNA-bd_sf"/>
</dbReference>
<accession>A0A1M6NVK8</accession>
<dbReference type="Gene3D" id="3.40.190.290">
    <property type="match status" value="1"/>
</dbReference>
<dbReference type="AlphaFoldDB" id="A0A1M6NVK8"/>
<dbReference type="PROSITE" id="PS50931">
    <property type="entry name" value="HTH_LYSR"/>
    <property type="match status" value="1"/>
</dbReference>
<protein>
    <submittedName>
        <fullName evidence="6">DNA-binding transcriptional regulator, LysR family</fullName>
    </submittedName>
</protein>
<reference evidence="7" key="1">
    <citation type="submission" date="2016-11" db="EMBL/GenBank/DDBJ databases">
        <authorList>
            <person name="Varghese N."/>
            <person name="Submissions S."/>
        </authorList>
    </citation>
    <scope>NUCLEOTIDE SEQUENCE [LARGE SCALE GENOMIC DNA]</scope>
    <source>
        <strain evidence="7">DSM 10349</strain>
    </source>
</reference>
<feature type="domain" description="HTH lysR-type" evidence="5">
    <location>
        <begin position="1"/>
        <end position="58"/>
    </location>
</feature>
<dbReference type="CDD" id="cd08420">
    <property type="entry name" value="PBP2_CysL_like"/>
    <property type="match status" value="1"/>
</dbReference>
<gene>
    <name evidence="6" type="ORF">SAMN02745123_00290</name>
</gene>
<dbReference type="Pfam" id="PF00126">
    <property type="entry name" value="HTH_1"/>
    <property type="match status" value="1"/>
</dbReference>
<dbReference type="PANTHER" id="PTHR30126">
    <property type="entry name" value="HTH-TYPE TRANSCRIPTIONAL REGULATOR"/>
    <property type="match status" value="1"/>
</dbReference>
<name>A0A1M6NVK8_9FIRM</name>
<dbReference type="SUPFAM" id="SSF53850">
    <property type="entry name" value="Periplasmic binding protein-like II"/>
    <property type="match status" value="1"/>
</dbReference>
<evidence type="ECO:0000313" key="6">
    <source>
        <dbReference type="EMBL" id="SHJ99789.1"/>
    </source>
</evidence>
<comment type="similarity">
    <text evidence="1">Belongs to the LysR transcriptional regulatory family.</text>
</comment>
<evidence type="ECO:0000256" key="1">
    <source>
        <dbReference type="ARBA" id="ARBA00009437"/>
    </source>
</evidence>
<keyword evidence="3 6" id="KW-0238">DNA-binding</keyword>
<dbReference type="EMBL" id="FRAR01000005">
    <property type="protein sequence ID" value="SHJ99789.1"/>
    <property type="molecule type" value="Genomic_DNA"/>
</dbReference>
<evidence type="ECO:0000313" key="7">
    <source>
        <dbReference type="Proteomes" id="UP000183997"/>
    </source>
</evidence>
<proteinExistence type="inferred from homology"/>
<evidence type="ECO:0000259" key="5">
    <source>
        <dbReference type="PROSITE" id="PS50931"/>
    </source>
</evidence>
<keyword evidence="2" id="KW-0805">Transcription regulation</keyword>
<evidence type="ECO:0000256" key="2">
    <source>
        <dbReference type="ARBA" id="ARBA00023015"/>
    </source>
</evidence>
<evidence type="ECO:0000256" key="4">
    <source>
        <dbReference type="ARBA" id="ARBA00023163"/>
    </source>
</evidence>
<dbReference type="RefSeq" id="WP_072910508.1">
    <property type="nucleotide sequence ID" value="NZ_FRAR01000005.1"/>
</dbReference>
<dbReference type="InterPro" id="IPR005119">
    <property type="entry name" value="LysR_subst-bd"/>
</dbReference>
<dbReference type="STRING" id="1121421.SAMN02745123_00290"/>
<dbReference type="InterPro" id="IPR036388">
    <property type="entry name" value="WH-like_DNA-bd_sf"/>
</dbReference>
<dbReference type="Proteomes" id="UP000183997">
    <property type="component" value="Unassembled WGS sequence"/>
</dbReference>
<keyword evidence="4" id="KW-0804">Transcription</keyword>